<evidence type="ECO:0000313" key="1">
    <source>
        <dbReference type="EMBL" id="WRQ88465.1"/>
    </source>
</evidence>
<dbReference type="EMBL" id="CP139781">
    <property type="protein sequence ID" value="WRQ88465.1"/>
    <property type="molecule type" value="Genomic_DNA"/>
</dbReference>
<protein>
    <submittedName>
        <fullName evidence="1">Class I SAM-dependent methyltransferase</fullName>
        <ecNumber evidence="1">2.1.1.-</ecNumber>
    </submittedName>
</protein>
<dbReference type="Pfam" id="PF13489">
    <property type="entry name" value="Methyltransf_23"/>
    <property type="match status" value="1"/>
</dbReference>
<dbReference type="GO" id="GO:0032259">
    <property type="term" value="P:methylation"/>
    <property type="evidence" value="ECO:0007669"/>
    <property type="project" value="UniProtKB-KW"/>
</dbReference>
<evidence type="ECO:0000313" key="2">
    <source>
        <dbReference type="Proteomes" id="UP000738431"/>
    </source>
</evidence>
<keyword evidence="2" id="KW-1185">Reference proteome</keyword>
<name>A0ABZ1C9Y8_9BACT</name>
<dbReference type="Proteomes" id="UP000738431">
    <property type="component" value="Chromosome"/>
</dbReference>
<dbReference type="CDD" id="cd02440">
    <property type="entry name" value="AdoMet_MTases"/>
    <property type="match status" value="1"/>
</dbReference>
<keyword evidence="1" id="KW-0489">Methyltransferase</keyword>
<dbReference type="Gene3D" id="3.40.50.150">
    <property type="entry name" value="Vaccinia Virus protein VP39"/>
    <property type="match status" value="1"/>
</dbReference>
<dbReference type="GO" id="GO:0008168">
    <property type="term" value="F:methyltransferase activity"/>
    <property type="evidence" value="ECO:0007669"/>
    <property type="project" value="UniProtKB-KW"/>
</dbReference>
<dbReference type="PANTHER" id="PTHR43861">
    <property type="entry name" value="TRANS-ACONITATE 2-METHYLTRANSFERASE-RELATED"/>
    <property type="match status" value="1"/>
</dbReference>
<dbReference type="InterPro" id="IPR029063">
    <property type="entry name" value="SAM-dependent_MTases_sf"/>
</dbReference>
<gene>
    <name evidence="1" type="ORF">K1X11_003560</name>
</gene>
<keyword evidence="1" id="KW-0808">Transferase</keyword>
<dbReference type="SUPFAM" id="SSF53335">
    <property type="entry name" value="S-adenosyl-L-methionine-dependent methyltransferases"/>
    <property type="match status" value="1"/>
</dbReference>
<proteinExistence type="predicted"/>
<reference evidence="1 2" key="1">
    <citation type="submission" date="2021-08" db="EMBL/GenBank/DDBJ databases">
        <authorList>
            <person name="Zhang D."/>
            <person name="Zhang A."/>
            <person name="Wang L."/>
        </authorList>
    </citation>
    <scope>NUCLEOTIDE SEQUENCE [LARGE SCALE GENOMIC DNA]</scope>
    <source>
        <strain evidence="1 2">WL0086</strain>
    </source>
</reference>
<dbReference type="RefSeq" id="WP_221033264.1">
    <property type="nucleotide sequence ID" value="NZ_CP139781.1"/>
</dbReference>
<sequence length="332" mass="36647">MNPNNTPDRSSVPCPCCQTDCAAHRIRRYRCEEAAAYFCPPTRDEGRHLRLREAISSLWPDGHASIHTCPGCGFGFAFPHVGGNEQFYQTLHEQAGYPADRWDYEEARQCQAFLDTPGRVLDIGAGFGAFLAKLPAGWEPHAIESSPTMRTHLEQREVTVHPSSASAKQQGRFKVITLFQVLEHLAPFRPILQDAAAMLEPGGWLFITVPDGEMMTEQERRLGSPDMPPNHVNRWTPSSLAAVLKELGLMPAAPTVEPGRPGLVLKRLHLLIMQRAASSPRSLSAAVYRLQSRKVRAVIMGFLAIGFALKHLPNLGWMSRGGAFALAARKPA</sequence>
<dbReference type="EC" id="2.1.1.-" evidence="1"/>
<reference evidence="1 2" key="2">
    <citation type="submission" date="2023-12" db="EMBL/GenBank/DDBJ databases">
        <title>Description of an unclassified Opitutus bacterium of Verrucomicrobiota.</title>
        <authorList>
            <person name="Zhang D.-F."/>
        </authorList>
    </citation>
    <scope>NUCLEOTIDE SEQUENCE [LARGE SCALE GENOMIC DNA]</scope>
    <source>
        <strain evidence="1 2">WL0086</strain>
    </source>
</reference>
<organism evidence="1 2">
    <name type="scientific">Actomonas aquatica</name>
    <dbReference type="NCBI Taxonomy" id="2866162"/>
    <lineage>
        <taxon>Bacteria</taxon>
        <taxon>Pseudomonadati</taxon>
        <taxon>Verrucomicrobiota</taxon>
        <taxon>Opitutia</taxon>
        <taxon>Opitutales</taxon>
        <taxon>Opitutaceae</taxon>
        <taxon>Actomonas</taxon>
    </lineage>
</organism>
<accession>A0ABZ1C9Y8</accession>